<reference evidence="12" key="1">
    <citation type="journal article" date="2021" name="Environ. Microbiol.">
        <title>Genomic characterization of three novel Desulfobacterota classes expand the metabolic and phylogenetic diversity of the phylum.</title>
        <authorList>
            <person name="Murphy C.L."/>
            <person name="Biggerstaff J."/>
            <person name="Eichhorn A."/>
            <person name="Ewing E."/>
            <person name="Shahan R."/>
            <person name="Soriano D."/>
            <person name="Stewart S."/>
            <person name="VanMol K."/>
            <person name="Walker R."/>
            <person name="Walters P."/>
            <person name="Elshahed M.S."/>
            <person name="Youssef N.H."/>
        </authorList>
    </citation>
    <scope>NUCLEOTIDE SEQUENCE</scope>
    <source>
        <strain evidence="12">Zod_Metabat.24</strain>
    </source>
</reference>
<dbReference type="InterPro" id="IPR013708">
    <property type="entry name" value="Shikimate_DH-bd_N"/>
</dbReference>
<name>A0A9D8KFB1_9DELT</name>
<evidence type="ECO:0000259" key="11">
    <source>
        <dbReference type="Pfam" id="PF18317"/>
    </source>
</evidence>
<accession>A0A9D8KFB1</accession>
<dbReference type="InterPro" id="IPR022893">
    <property type="entry name" value="Shikimate_DH_fam"/>
</dbReference>
<dbReference type="Proteomes" id="UP000809273">
    <property type="component" value="Unassembled WGS sequence"/>
</dbReference>
<feature type="binding site" evidence="8">
    <location>
        <position position="94"/>
    </location>
    <ligand>
        <name>shikimate</name>
        <dbReference type="ChEBI" id="CHEBI:36208"/>
    </ligand>
</feature>
<feature type="binding site" evidence="8">
    <location>
        <begin position="22"/>
        <end position="24"/>
    </location>
    <ligand>
        <name>shikimate</name>
        <dbReference type="ChEBI" id="CHEBI:36208"/>
    </ligand>
</feature>
<comment type="caution">
    <text evidence="8">Lacks conserved residue(s) required for the propagation of feature annotation.</text>
</comment>
<dbReference type="Pfam" id="PF01488">
    <property type="entry name" value="Shikimate_DH"/>
    <property type="match status" value="1"/>
</dbReference>
<dbReference type="EC" id="1.1.1.25" evidence="2 8"/>
<evidence type="ECO:0000256" key="4">
    <source>
        <dbReference type="ARBA" id="ARBA00022857"/>
    </source>
</evidence>
<evidence type="ECO:0000256" key="8">
    <source>
        <dbReference type="HAMAP-Rule" id="MF_00222"/>
    </source>
</evidence>
<evidence type="ECO:0000256" key="5">
    <source>
        <dbReference type="ARBA" id="ARBA00023002"/>
    </source>
</evidence>
<feature type="domain" description="SDH C-terminal" evidence="11">
    <location>
        <begin position="261"/>
        <end position="290"/>
    </location>
</feature>
<dbReference type="InterPro" id="IPR036291">
    <property type="entry name" value="NAD(P)-bd_dom_sf"/>
</dbReference>
<dbReference type="Gene3D" id="3.40.50.10860">
    <property type="entry name" value="Leucine Dehydrogenase, chain A, domain 1"/>
    <property type="match status" value="1"/>
</dbReference>
<evidence type="ECO:0000259" key="10">
    <source>
        <dbReference type="Pfam" id="PF08501"/>
    </source>
</evidence>
<dbReference type="EMBL" id="JAFGIX010000027">
    <property type="protein sequence ID" value="MBN1572711.1"/>
    <property type="molecule type" value="Genomic_DNA"/>
</dbReference>
<feature type="domain" description="Quinate/shikimate 5-dehydrogenase/glutamyl-tRNA reductase" evidence="9">
    <location>
        <begin position="125"/>
        <end position="209"/>
    </location>
</feature>
<feature type="domain" description="Shikimate dehydrogenase substrate binding N-terminal" evidence="10">
    <location>
        <begin position="14"/>
        <end position="96"/>
    </location>
</feature>
<dbReference type="GO" id="GO:0050661">
    <property type="term" value="F:NADP binding"/>
    <property type="evidence" value="ECO:0007669"/>
    <property type="project" value="InterPro"/>
</dbReference>
<dbReference type="GO" id="GO:0019632">
    <property type="term" value="P:shikimate metabolic process"/>
    <property type="evidence" value="ECO:0007669"/>
    <property type="project" value="InterPro"/>
</dbReference>
<dbReference type="InterPro" id="IPR011342">
    <property type="entry name" value="Shikimate_DH"/>
</dbReference>
<feature type="binding site" evidence="8">
    <location>
        <position position="238"/>
    </location>
    <ligand>
        <name>NADP(+)</name>
        <dbReference type="ChEBI" id="CHEBI:58349"/>
    </ligand>
</feature>
<keyword evidence="5 8" id="KW-0560">Oxidoreductase</keyword>
<comment type="similarity">
    <text evidence="8">Belongs to the shikimate dehydrogenase family.</text>
</comment>
<dbReference type="CDD" id="cd01065">
    <property type="entry name" value="NAD_bind_Shikimate_DH"/>
    <property type="match status" value="1"/>
</dbReference>
<keyword evidence="6 8" id="KW-0057">Aromatic amino acid biosynthesis</keyword>
<sequence>MKREISPATKLFCLIGDPVSHSKSPAMMNAAFETLGIDAVYLAFHVQGRDVGTVLNALRIMDVGGVNVTAPHKGRVIGYLDELFPEAQLTGSVNTIFPSMDKLIGDNTDGYGMVSAINYELNVAVSGARILIIGAGGAARGVLFSILQESPASLTIANRSIDKAEELRSNLMDVLKRNIEIEVVPLNPGVINPEIDRFDIIINATSVKKSTPEATSPENDPLGLDLLKMKKGALFFDMNYGVEKGDVEAALKERGVLYSDGLAMLLHQGARALALWTGEEAPLDIMRAALGMKQV</sequence>
<evidence type="ECO:0000259" key="9">
    <source>
        <dbReference type="Pfam" id="PF01488"/>
    </source>
</evidence>
<comment type="pathway">
    <text evidence="1 8">Metabolic intermediate biosynthesis; chorismate biosynthesis; chorismate from D-erythrose 4-phosphate and phosphoenolpyruvate: step 4/7.</text>
</comment>
<reference evidence="12" key="2">
    <citation type="submission" date="2021-01" db="EMBL/GenBank/DDBJ databases">
        <authorList>
            <person name="Hahn C.R."/>
            <person name="Youssef N.H."/>
            <person name="Elshahed M."/>
        </authorList>
    </citation>
    <scope>NUCLEOTIDE SEQUENCE</scope>
    <source>
        <strain evidence="12">Zod_Metabat.24</strain>
    </source>
</reference>
<dbReference type="AlphaFoldDB" id="A0A9D8KFB1"/>
<dbReference type="GO" id="GO:0008652">
    <property type="term" value="P:amino acid biosynthetic process"/>
    <property type="evidence" value="ECO:0007669"/>
    <property type="project" value="UniProtKB-KW"/>
</dbReference>
<protein>
    <recommendedName>
        <fullName evidence="2 8">Shikimate dehydrogenase (NADP(+))</fullName>
        <shortName evidence="8">SDH</shortName>
        <ecNumber evidence="2 8">1.1.1.25</ecNumber>
    </recommendedName>
</protein>
<dbReference type="GO" id="GO:0009073">
    <property type="term" value="P:aromatic amino acid family biosynthetic process"/>
    <property type="evidence" value="ECO:0007669"/>
    <property type="project" value="UniProtKB-KW"/>
</dbReference>
<dbReference type="NCBIfam" id="TIGR00507">
    <property type="entry name" value="aroE"/>
    <property type="match status" value="1"/>
</dbReference>
<dbReference type="Pfam" id="PF08501">
    <property type="entry name" value="Shikimate_dh_N"/>
    <property type="match status" value="1"/>
</dbReference>
<comment type="function">
    <text evidence="8">Involved in the biosynthesis of the chorismate, which leads to the biosynthesis of aromatic amino acids. Catalyzes the reversible NADPH linked reduction of 3-dehydroshikimate (DHSA) to yield shikimate (SA).</text>
</comment>
<feature type="active site" description="Proton acceptor" evidence="8">
    <location>
        <position position="73"/>
    </location>
</feature>
<feature type="binding site" evidence="8">
    <location>
        <position position="69"/>
    </location>
    <ligand>
        <name>shikimate</name>
        <dbReference type="ChEBI" id="CHEBI:36208"/>
    </ligand>
</feature>
<evidence type="ECO:0000256" key="3">
    <source>
        <dbReference type="ARBA" id="ARBA00022605"/>
    </source>
</evidence>
<evidence type="ECO:0000313" key="12">
    <source>
        <dbReference type="EMBL" id="MBN1572711.1"/>
    </source>
</evidence>
<dbReference type="Gene3D" id="3.40.50.720">
    <property type="entry name" value="NAD(P)-binding Rossmann-like Domain"/>
    <property type="match status" value="1"/>
</dbReference>
<evidence type="ECO:0000256" key="2">
    <source>
        <dbReference type="ARBA" id="ARBA00012962"/>
    </source>
</evidence>
<dbReference type="InterPro" id="IPR046346">
    <property type="entry name" value="Aminoacid_DH-like_N_sf"/>
</dbReference>
<dbReference type="GO" id="GO:0009423">
    <property type="term" value="P:chorismate biosynthetic process"/>
    <property type="evidence" value="ECO:0007669"/>
    <property type="project" value="UniProtKB-UniRule"/>
</dbReference>
<comment type="caution">
    <text evidence="12">The sequence shown here is derived from an EMBL/GenBank/DDBJ whole genome shotgun (WGS) entry which is preliminary data.</text>
</comment>
<organism evidence="12 13">
    <name type="scientific">Candidatus Zymogenus saltonus</name>
    <dbReference type="NCBI Taxonomy" id="2844893"/>
    <lineage>
        <taxon>Bacteria</taxon>
        <taxon>Deltaproteobacteria</taxon>
        <taxon>Candidatus Zymogenia</taxon>
        <taxon>Candidatus Zymogeniales</taxon>
        <taxon>Candidatus Zymogenaceae</taxon>
        <taxon>Candidatus Zymogenus</taxon>
    </lineage>
</organism>
<dbReference type="PANTHER" id="PTHR21089:SF1">
    <property type="entry name" value="BIFUNCTIONAL 3-DEHYDROQUINATE DEHYDRATASE_SHIKIMATE DEHYDROGENASE, CHLOROPLASTIC"/>
    <property type="match status" value="1"/>
</dbReference>
<dbReference type="PANTHER" id="PTHR21089">
    <property type="entry name" value="SHIKIMATE DEHYDROGENASE"/>
    <property type="match status" value="1"/>
</dbReference>
<dbReference type="Pfam" id="PF18317">
    <property type="entry name" value="SDH_C"/>
    <property type="match status" value="1"/>
</dbReference>
<dbReference type="InterPro" id="IPR041121">
    <property type="entry name" value="SDH_C"/>
</dbReference>
<comment type="subunit">
    <text evidence="8">Homodimer.</text>
</comment>
<dbReference type="InterPro" id="IPR006151">
    <property type="entry name" value="Shikm_DH/Glu-tRNA_Rdtase"/>
</dbReference>
<evidence type="ECO:0000256" key="6">
    <source>
        <dbReference type="ARBA" id="ARBA00023141"/>
    </source>
</evidence>
<comment type="catalytic activity">
    <reaction evidence="7 8">
        <text>shikimate + NADP(+) = 3-dehydroshikimate + NADPH + H(+)</text>
        <dbReference type="Rhea" id="RHEA:17737"/>
        <dbReference type="ChEBI" id="CHEBI:15378"/>
        <dbReference type="ChEBI" id="CHEBI:16630"/>
        <dbReference type="ChEBI" id="CHEBI:36208"/>
        <dbReference type="ChEBI" id="CHEBI:57783"/>
        <dbReference type="ChEBI" id="CHEBI:58349"/>
        <dbReference type="EC" id="1.1.1.25"/>
    </reaction>
</comment>
<evidence type="ECO:0000313" key="13">
    <source>
        <dbReference type="Proteomes" id="UP000809273"/>
    </source>
</evidence>
<dbReference type="SUPFAM" id="SSF51735">
    <property type="entry name" value="NAD(P)-binding Rossmann-fold domains"/>
    <property type="match status" value="1"/>
</dbReference>
<proteinExistence type="inferred from homology"/>
<keyword evidence="3 8" id="KW-0028">Amino-acid biosynthesis</keyword>
<evidence type="ECO:0000256" key="7">
    <source>
        <dbReference type="ARBA" id="ARBA00049442"/>
    </source>
</evidence>
<feature type="binding site" evidence="8">
    <location>
        <position position="268"/>
    </location>
    <ligand>
        <name>shikimate</name>
        <dbReference type="ChEBI" id="CHEBI:36208"/>
    </ligand>
</feature>
<feature type="binding site" evidence="8">
    <location>
        <begin position="134"/>
        <end position="138"/>
    </location>
    <ligand>
        <name>NADP(+)</name>
        <dbReference type="ChEBI" id="CHEBI:58349"/>
    </ligand>
</feature>
<dbReference type="GO" id="GO:0004764">
    <property type="term" value="F:shikimate 3-dehydrogenase (NADP+) activity"/>
    <property type="evidence" value="ECO:0007669"/>
    <property type="project" value="UniProtKB-UniRule"/>
</dbReference>
<gene>
    <name evidence="8 12" type="primary">aroE</name>
    <name evidence="12" type="ORF">JW984_05875</name>
</gene>
<feature type="binding site" evidence="8">
    <location>
        <position position="261"/>
    </location>
    <ligand>
        <name>NADP(+)</name>
        <dbReference type="ChEBI" id="CHEBI:58349"/>
    </ligand>
</feature>
<feature type="binding site" evidence="8">
    <location>
        <position position="240"/>
    </location>
    <ligand>
        <name>shikimate</name>
        <dbReference type="ChEBI" id="CHEBI:36208"/>
    </ligand>
</feature>
<keyword evidence="4 8" id="KW-0521">NADP</keyword>
<dbReference type="SUPFAM" id="SSF53223">
    <property type="entry name" value="Aminoacid dehydrogenase-like, N-terminal domain"/>
    <property type="match status" value="1"/>
</dbReference>
<dbReference type="HAMAP" id="MF_00222">
    <property type="entry name" value="Shikimate_DH_AroE"/>
    <property type="match status" value="1"/>
</dbReference>
<evidence type="ECO:0000256" key="1">
    <source>
        <dbReference type="ARBA" id="ARBA00004871"/>
    </source>
</evidence>
<feature type="binding site" evidence="8">
    <location>
        <position position="109"/>
    </location>
    <ligand>
        <name>shikimate</name>
        <dbReference type="ChEBI" id="CHEBI:36208"/>
    </ligand>
</feature>
<dbReference type="GO" id="GO:0005829">
    <property type="term" value="C:cytosol"/>
    <property type="evidence" value="ECO:0007669"/>
    <property type="project" value="TreeGrafter"/>
</dbReference>